<dbReference type="AlphaFoldDB" id="A0A1B0BLI8"/>
<reference evidence="2" key="1">
    <citation type="submission" date="2015-01" db="EMBL/GenBank/DDBJ databases">
        <authorList>
            <person name="Aksoy S."/>
            <person name="Warren W."/>
            <person name="Wilson R.K."/>
        </authorList>
    </citation>
    <scope>NUCLEOTIDE SEQUENCE [LARGE SCALE GENOMIC DNA]</scope>
    <source>
        <strain evidence="2">IAEA</strain>
    </source>
</reference>
<sequence>MDRVTREPYTSDEFPKEFLVGVLETIRDKQNVDRLSRVAGKLCKTGISNGGNDAFVNVRALTDACNVSNYGHIAAPLKSNEVWLAVMTAYEDFDVKR</sequence>
<keyword evidence="2" id="KW-1185">Reference proteome</keyword>
<dbReference type="EMBL" id="JXJN01016386">
    <property type="status" value="NOT_ANNOTATED_CDS"/>
    <property type="molecule type" value="Genomic_DNA"/>
</dbReference>
<protein>
    <submittedName>
        <fullName evidence="1">Uncharacterized protein</fullName>
    </submittedName>
</protein>
<evidence type="ECO:0000313" key="2">
    <source>
        <dbReference type="Proteomes" id="UP000092460"/>
    </source>
</evidence>
<dbReference type="VEuPathDB" id="VectorBase:GPPI033899"/>
<dbReference type="Proteomes" id="UP000092460">
    <property type="component" value="Unassembled WGS sequence"/>
</dbReference>
<accession>A0A1B0BLI8</accession>
<evidence type="ECO:0000313" key="1">
    <source>
        <dbReference type="EnsemblMetazoa" id="GPPI033899-PA"/>
    </source>
</evidence>
<dbReference type="EnsemblMetazoa" id="GPPI033899-RA">
    <property type="protein sequence ID" value="GPPI033899-PA"/>
    <property type="gene ID" value="GPPI033899"/>
</dbReference>
<proteinExistence type="predicted"/>
<organism evidence="1 2">
    <name type="scientific">Glossina palpalis gambiensis</name>
    <dbReference type="NCBI Taxonomy" id="67801"/>
    <lineage>
        <taxon>Eukaryota</taxon>
        <taxon>Metazoa</taxon>
        <taxon>Ecdysozoa</taxon>
        <taxon>Arthropoda</taxon>
        <taxon>Hexapoda</taxon>
        <taxon>Insecta</taxon>
        <taxon>Pterygota</taxon>
        <taxon>Neoptera</taxon>
        <taxon>Endopterygota</taxon>
        <taxon>Diptera</taxon>
        <taxon>Brachycera</taxon>
        <taxon>Muscomorpha</taxon>
        <taxon>Hippoboscoidea</taxon>
        <taxon>Glossinidae</taxon>
        <taxon>Glossina</taxon>
    </lineage>
</organism>
<reference evidence="1" key="2">
    <citation type="submission" date="2020-05" db="UniProtKB">
        <authorList>
            <consortium name="EnsemblMetazoa"/>
        </authorList>
    </citation>
    <scope>IDENTIFICATION</scope>
    <source>
        <strain evidence="1">IAEA</strain>
    </source>
</reference>
<name>A0A1B0BLI8_9MUSC</name>